<comment type="cofactor">
    <cofactor evidence="1">
        <name>Zn(2+)</name>
        <dbReference type="ChEBI" id="CHEBI:29105"/>
    </cofactor>
</comment>
<dbReference type="PANTHER" id="PTHR11532:SF63">
    <property type="entry name" value="CARBOXYPEPTIDASE Z"/>
    <property type="match status" value="1"/>
</dbReference>
<dbReference type="InterPro" id="IPR034239">
    <property type="entry name" value="M14_CPZ_CPD"/>
</dbReference>
<feature type="signal peptide" evidence="17">
    <location>
        <begin position="1"/>
        <end position="19"/>
    </location>
</feature>
<proteinExistence type="inferred from homology"/>
<evidence type="ECO:0000256" key="7">
    <source>
        <dbReference type="ARBA" id="ARBA00022801"/>
    </source>
</evidence>
<dbReference type="SMART" id="SM00063">
    <property type="entry name" value="FRI"/>
    <property type="match status" value="1"/>
</dbReference>
<dbReference type="AlphaFoldDB" id="A0AAV7WIS8"/>
<evidence type="ECO:0000256" key="5">
    <source>
        <dbReference type="ARBA" id="ARBA00022670"/>
    </source>
</evidence>
<dbReference type="GO" id="GO:0005886">
    <property type="term" value="C:plasma membrane"/>
    <property type="evidence" value="ECO:0007669"/>
    <property type="project" value="UniProtKB-SubCell"/>
</dbReference>
<accession>A0AAV7WIS8</accession>
<keyword evidence="9" id="KW-0675">Receptor</keyword>
<keyword evidence="8" id="KW-0862">Zinc</keyword>
<dbReference type="Proteomes" id="UP001066276">
    <property type="component" value="Chromosome 1_1"/>
</dbReference>
<dbReference type="CDD" id="cd11308">
    <property type="entry name" value="Peptidase_M14NE-CP-C_like"/>
    <property type="match status" value="1"/>
</dbReference>
<evidence type="ECO:0000256" key="11">
    <source>
        <dbReference type="ARBA" id="ARBA00023157"/>
    </source>
</evidence>
<evidence type="ECO:0000259" key="18">
    <source>
        <dbReference type="PROSITE" id="PS50038"/>
    </source>
</evidence>
<dbReference type="InterPro" id="IPR000834">
    <property type="entry name" value="Peptidase_M14"/>
</dbReference>
<evidence type="ECO:0000256" key="1">
    <source>
        <dbReference type="ARBA" id="ARBA00001947"/>
    </source>
</evidence>
<keyword evidence="12" id="KW-0325">Glycoprotein</keyword>
<reference evidence="20" key="1">
    <citation type="journal article" date="2022" name="bioRxiv">
        <title>Sequencing and chromosome-scale assembly of the giantPleurodeles waltlgenome.</title>
        <authorList>
            <person name="Brown T."/>
            <person name="Elewa A."/>
            <person name="Iarovenko S."/>
            <person name="Subramanian E."/>
            <person name="Araus A.J."/>
            <person name="Petzold A."/>
            <person name="Susuki M."/>
            <person name="Suzuki K.-i.T."/>
            <person name="Hayashi T."/>
            <person name="Toyoda A."/>
            <person name="Oliveira C."/>
            <person name="Osipova E."/>
            <person name="Leigh N.D."/>
            <person name="Simon A."/>
            <person name="Yun M.H."/>
        </authorList>
    </citation>
    <scope>NUCLEOTIDE SEQUENCE</scope>
    <source>
        <strain evidence="20">20211129_DDA</strain>
        <tissue evidence="20">Liver</tissue>
    </source>
</reference>
<dbReference type="InterPro" id="IPR057246">
    <property type="entry name" value="CARBOXYPEPT_ZN_1"/>
</dbReference>
<dbReference type="PROSITE" id="PS52035">
    <property type="entry name" value="PEPTIDASE_M14"/>
    <property type="match status" value="1"/>
</dbReference>
<dbReference type="PRINTS" id="PR00765">
    <property type="entry name" value="CRBOXYPTASEA"/>
</dbReference>
<evidence type="ECO:0000256" key="10">
    <source>
        <dbReference type="ARBA" id="ARBA00023049"/>
    </source>
</evidence>
<keyword evidence="17" id="KW-0732">Signal</keyword>
<dbReference type="PROSITE" id="PS00133">
    <property type="entry name" value="CARBOXYPEPT_ZN_2"/>
    <property type="match status" value="1"/>
</dbReference>
<dbReference type="Pfam" id="PF01392">
    <property type="entry name" value="Fz"/>
    <property type="match status" value="1"/>
</dbReference>
<dbReference type="GO" id="GO:0006518">
    <property type="term" value="P:peptide metabolic process"/>
    <property type="evidence" value="ECO:0007669"/>
    <property type="project" value="TreeGrafter"/>
</dbReference>
<dbReference type="Gene3D" id="2.60.40.1120">
    <property type="entry name" value="Carboxypeptidase-like, regulatory domain"/>
    <property type="match status" value="1"/>
</dbReference>
<dbReference type="GO" id="GO:0016485">
    <property type="term" value="P:protein processing"/>
    <property type="evidence" value="ECO:0007669"/>
    <property type="project" value="TreeGrafter"/>
</dbReference>
<dbReference type="SUPFAM" id="SSF63501">
    <property type="entry name" value="Frizzled cysteine-rich domain"/>
    <property type="match status" value="1"/>
</dbReference>
<feature type="domain" description="FZ" evidence="18">
    <location>
        <begin position="38"/>
        <end position="160"/>
    </location>
</feature>
<evidence type="ECO:0000256" key="15">
    <source>
        <dbReference type="PROSITE-ProRule" id="PRU01379"/>
    </source>
</evidence>
<comment type="similarity">
    <text evidence="3 15">Belongs to the peptidase M14 family.</text>
</comment>
<feature type="disulfide bond" evidence="14">
    <location>
        <begin position="122"/>
        <end position="146"/>
    </location>
</feature>
<evidence type="ECO:0000256" key="17">
    <source>
        <dbReference type="SAM" id="SignalP"/>
    </source>
</evidence>
<comment type="caution">
    <text evidence="14">Lacks conserved residue(s) required for the propagation of feature annotation.</text>
</comment>
<keyword evidence="9" id="KW-0297">G-protein coupled receptor</keyword>
<evidence type="ECO:0000256" key="16">
    <source>
        <dbReference type="SAM" id="MobiDB-lite"/>
    </source>
</evidence>
<evidence type="ECO:0000256" key="12">
    <source>
        <dbReference type="ARBA" id="ARBA00023180"/>
    </source>
</evidence>
<dbReference type="FunFam" id="1.10.2000.10:FF:000012">
    <property type="entry name" value="Carboxypeptidase Z"/>
    <property type="match status" value="1"/>
</dbReference>
<dbReference type="Gene3D" id="3.40.630.10">
    <property type="entry name" value="Zn peptidases"/>
    <property type="match status" value="1"/>
</dbReference>
<dbReference type="GO" id="GO:0004930">
    <property type="term" value="F:G protein-coupled receptor activity"/>
    <property type="evidence" value="ECO:0007669"/>
    <property type="project" value="UniProtKB-KW"/>
</dbReference>
<feature type="region of interest" description="Disordered" evidence="16">
    <location>
        <begin position="611"/>
        <end position="630"/>
    </location>
</feature>
<evidence type="ECO:0008006" key="22">
    <source>
        <dbReference type="Google" id="ProtNLM"/>
    </source>
</evidence>
<dbReference type="PROSITE" id="PS50038">
    <property type="entry name" value="FZ"/>
    <property type="match status" value="1"/>
</dbReference>
<keyword evidence="21" id="KW-1185">Reference proteome</keyword>
<organism evidence="20 21">
    <name type="scientific">Pleurodeles waltl</name>
    <name type="common">Iberian ribbed newt</name>
    <dbReference type="NCBI Taxonomy" id="8319"/>
    <lineage>
        <taxon>Eukaryota</taxon>
        <taxon>Metazoa</taxon>
        <taxon>Chordata</taxon>
        <taxon>Craniata</taxon>
        <taxon>Vertebrata</taxon>
        <taxon>Euteleostomi</taxon>
        <taxon>Amphibia</taxon>
        <taxon>Batrachia</taxon>
        <taxon>Caudata</taxon>
        <taxon>Salamandroidea</taxon>
        <taxon>Salamandridae</taxon>
        <taxon>Pleurodelinae</taxon>
        <taxon>Pleurodeles</taxon>
    </lineage>
</organism>
<dbReference type="SUPFAM" id="SSF49464">
    <property type="entry name" value="Carboxypeptidase regulatory domain-like"/>
    <property type="match status" value="1"/>
</dbReference>
<evidence type="ECO:0000256" key="8">
    <source>
        <dbReference type="ARBA" id="ARBA00022833"/>
    </source>
</evidence>
<dbReference type="SMART" id="SM00631">
    <property type="entry name" value="Zn_pept"/>
    <property type="match status" value="1"/>
</dbReference>
<keyword evidence="6" id="KW-0479">Metal-binding</keyword>
<protein>
    <recommendedName>
        <fullName evidence="22">Carboxypeptidase Z</fullName>
    </recommendedName>
</protein>
<dbReference type="FunFam" id="2.60.40.1120:FF:000004">
    <property type="entry name" value="Carboxypeptidase E"/>
    <property type="match status" value="1"/>
</dbReference>
<dbReference type="GO" id="GO:0005615">
    <property type="term" value="C:extracellular space"/>
    <property type="evidence" value="ECO:0007669"/>
    <property type="project" value="TreeGrafter"/>
</dbReference>
<dbReference type="InterPro" id="IPR050753">
    <property type="entry name" value="Peptidase_M14_domain"/>
</dbReference>
<dbReference type="InterPro" id="IPR020067">
    <property type="entry name" value="Frizzled_dom"/>
</dbReference>
<comment type="caution">
    <text evidence="20">The sequence shown here is derived from an EMBL/GenBank/DDBJ whole genome shotgun (WGS) entry which is preliminary data.</text>
</comment>
<evidence type="ECO:0000313" key="20">
    <source>
        <dbReference type="EMBL" id="KAJ1213963.1"/>
    </source>
</evidence>
<keyword evidence="5" id="KW-0645">Protease</keyword>
<evidence type="ECO:0000259" key="19">
    <source>
        <dbReference type="PROSITE" id="PS52035"/>
    </source>
</evidence>
<keyword evidence="10" id="KW-0482">Metalloprotease</keyword>
<evidence type="ECO:0000256" key="13">
    <source>
        <dbReference type="ARBA" id="ARBA00023224"/>
    </source>
</evidence>
<dbReference type="InterPro" id="IPR036790">
    <property type="entry name" value="Frizzled_dom_sf"/>
</dbReference>
<dbReference type="Gene3D" id="1.10.2000.10">
    <property type="entry name" value="Frizzled cysteine-rich domain"/>
    <property type="match status" value="1"/>
</dbReference>
<feature type="active site" description="Proton donor/acceptor" evidence="15">
    <location>
        <position position="473"/>
    </location>
</feature>
<dbReference type="GO" id="GO:0008270">
    <property type="term" value="F:zinc ion binding"/>
    <property type="evidence" value="ECO:0007669"/>
    <property type="project" value="InterPro"/>
</dbReference>
<dbReference type="PANTHER" id="PTHR11532">
    <property type="entry name" value="PROTEASE M14 CARBOXYPEPTIDASE"/>
    <property type="match status" value="1"/>
</dbReference>
<dbReference type="SUPFAM" id="SSF53187">
    <property type="entry name" value="Zn-dependent exopeptidases"/>
    <property type="match status" value="1"/>
</dbReference>
<feature type="chain" id="PRO_5043518614" description="Carboxypeptidase Z" evidence="17">
    <location>
        <begin position="20"/>
        <end position="656"/>
    </location>
</feature>
<evidence type="ECO:0000256" key="9">
    <source>
        <dbReference type="ARBA" id="ARBA00023040"/>
    </source>
</evidence>
<dbReference type="InterPro" id="IPR008969">
    <property type="entry name" value="CarboxyPept-like_regulatory"/>
</dbReference>
<sequence length="656" mass="73986">MMIVLLGLLLSPLAGIVHCSPSCSPMDEALGECLIQREKKATCIDLSLGYCEDLPYAKTALPNLLNQKTREEIDFSPEYILLSVIDSLLGGECNPDIRLMGCSILAPRCEKGKVVKPCRHVCEALRKSCLPAFDAIDMAWPYFLDCDRFFVGEEEGCSNPLEKLRGNTEMNVEESIPAMPSTFIHFTHHSYNQMVTVLKKTAARCSHISTTYSIGRSFEGKELLVIEFSSNPGQHDLLEPEFRYIGNMHGNEVVGKELLTYLAQYLCSEYLLGNQRIQTLINNTRIHFLPSMNPDGYELAAEEGAGYNGWTNGRQNAQNLDLNRNFPDLTSEVHKVMRMRGARVDHLPIPEIYWEGQIAPETKAVMKWMRSTPFVLGASLHGGDLVVSYPYDFSKHPLEEKMFSPTPDEKVFKLLAKTYANAHRVMSSTSTTRCGGNFAEKGGIVNGAEWYSFAGGMPDFSYLHTNCFELTIEVGCEKFPTEDELYTAWQDNKEALLSLMEMAHRGIKGVVKDEFGNPIKKARISVRNIRHDIFTGADGDYWRILVPGTHIVSAHATGYTKVMKKITLPAKMTKAGRVDFTLRRTKIQRPKFDNLPLEDIYDRFDPLDHFDPHKQHGSSGATEEGGEPSADRGKPWWWTYFSTQGQNRPVWLLKNH</sequence>
<keyword evidence="4" id="KW-0121">Carboxypeptidase</keyword>
<keyword evidence="13" id="KW-0807">Transducer</keyword>
<evidence type="ECO:0000313" key="21">
    <source>
        <dbReference type="Proteomes" id="UP001066276"/>
    </source>
</evidence>
<evidence type="ECO:0000256" key="4">
    <source>
        <dbReference type="ARBA" id="ARBA00022645"/>
    </source>
</evidence>
<dbReference type="PROSITE" id="PS00132">
    <property type="entry name" value="CARBOXYPEPT_ZN_1"/>
    <property type="match status" value="1"/>
</dbReference>
<evidence type="ECO:0000256" key="6">
    <source>
        <dbReference type="ARBA" id="ARBA00022723"/>
    </source>
</evidence>
<evidence type="ECO:0000256" key="2">
    <source>
        <dbReference type="ARBA" id="ARBA00004651"/>
    </source>
</evidence>
<dbReference type="EMBL" id="JANPWB010000001">
    <property type="protein sequence ID" value="KAJ1213963.1"/>
    <property type="molecule type" value="Genomic_DNA"/>
</dbReference>
<keyword evidence="11 14" id="KW-1015">Disulfide bond</keyword>
<dbReference type="FunFam" id="3.40.630.10:FF:000022">
    <property type="entry name" value="Carboxypeptidase Z"/>
    <property type="match status" value="1"/>
</dbReference>
<dbReference type="CDD" id="cd03867">
    <property type="entry name" value="M14_CPZ"/>
    <property type="match status" value="1"/>
</dbReference>
<evidence type="ECO:0000256" key="3">
    <source>
        <dbReference type="ARBA" id="ARBA00005988"/>
    </source>
</evidence>
<dbReference type="InterPro" id="IPR057247">
    <property type="entry name" value="CARBOXYPEPT_ZN_2"/>
</dbReference>
<name>A0AAV7WIS8_PLEWA</name>
<feature type="domain" description="Peptidase M14" evidence="19">
    <location>
        <begin position="187"/>
        <end position="503"/>
    </location>
</feature>
<keyword evidence="7" id="KW-0378">Hydrolase</keyword>
<dbReference type="Pfam" id="PF13620">
    <property type="entry name" value="CarboxypepD_reg"/>
    <property type="match status" value="1"/>
</dbReference>
<comment type="subcellular location">
    <subcellularLocation>
        <location evidence="2">Cell membrane</location>
        <topology evidence="2">Multi-pass membrane protein</topology>
    </subcellularLocation>
</comment>
<dbReference type="Pfam" id="PF00246">
    <property type="entry name" value="Peptidase_M14"/>
    <property type="match status" value="1"/>
</dbReference>
<gene>
    <name evidence="20" type="ORF">NDU88_001592</name>
</gene>
<evidence type="ECO:0000256" key="14">
    <source>
        <dbReference type="PROSITE-ProRule" id="PRU00090"/>
    </source>
</evidence>
<dbReference type="GO" id="GO:0004181">
    <property type="term" value="F:metallocarboxypeptidase activity"/>
    <property type="evidence" value="ECO:0007669"/>
    <property type="project" value="InterPro"/>
</dbReference>